<feature type="transmembrane region" description="Helical" evidence="7">
    <location>
        <begin position="586"/>
        <end position="607"/>
    </location>
</feature>
<organism evidence="8 9">
    <name type="scientific">Punica granatum</name>
    <name type="common">Pomegranate</name>
    <dbReference type="NCBI Taxonomy" id="22663"/>
    <lineage>
        <taxon>Eukaryota</taxon>
        <taxon>Viridiplantae</taxon>
        <taxon>Streptophyta</taxon>
        <taxon>Embryophyta</taxon>
        <taxon>Tracheophyta</taxon>
        <taxon>Spermatophyta</taxon>
        <taxon>Magnoliopsida</taxon>
        <taxon>eudicotyledons</taxon>
        <taxon>Gunneridae</taxon>
        <taxon>Pentapetalae</taxon>
        <taxon>rosids</taxon>
        <taxon>malvids</taxon>
        <taxon>Myrtales</taxon>
        <taxon>Lythraceae</taxon>
        <taxon>Punica</taxon>
    </lineage>
</organism>
<comment type="subcellular location">
    <subcellularLocation>
        <location evidence="1">Membrane</location>
        <topology evidence="1">Multi-pass membrane protein</topology>
    </subcellularLocation>
</comment>
<feature type="transmembrane region" description="Helical" evidence="7">
    <location>
        <begin position="400"/>
        <end position="422"/>
    </location>
</feature>
<dbReference type="GO" id="GO:0016020">
    <property type="term" value="C:membrane"/>
    <property type="evidence" value="ECO:0007669"/>
    <property type="project" value="UniProtKB-SubCell"/>
</dbReference>
<reference evidence="8" key="2">
    <citation type="submission" date="2017-06" db="EMBL/GenBank/DDBJ databases">
        <title>The pomegranate genome and the genomics of punicalagin biosynthesis.</title>
        <authorList>
            <person name="Xu C."/>
        </authorList>
    </citation>
    <scope>NUCLEOTIDE SEQUENCE [LARGE SCALE GENOMIC DNA]</scope>
    <source>
        <tissue evidence="8">Fresh leaf</tissue>
    </source>
</reference>
<dbReference type="InterPro" id="IPR006043">
    <property type="entry name" value="NCS2"/>
</dbReference>
<keyword evidence="5 7" id="KW-0472">Membrane</keyword>
<feature type="compositionally biased region" description="Basic and acidic residues" evidence="6">
    <location>
        <begin position="74"/>
        <end position="83"/>
    </location>
</feature>
<reference evidence="9" key="1">
    <citation type="journal article" date="2017" name="Plant J.">
        <title>The pomegranate (Punica granatum L.) genome and the genomics of punicalagin biosynthesis.</title>
        <authorList>
            <person name="Qin G."/>
            <person name="Xu C."/>
            <person name="Ming R."/>
            <person name="Tang H."/>
            <person name="Guyot R."/>
            <person name="Kramer E.M."/>
            <person name="Hu Y."/>
            <person name="Yi X."/>
            <person name="Qi Y."/>
            <person name="Xu X."/>
            <person name="Gao Z."/>
            <person name="Pan H."/>
            <person name="Jian J."/>
            <person name="Tian Y."/>
            <person name="Yue Z."/>
            <person name="Xu Y."/>
        </authorList>
    </citation>
    <scope>NUCLEOTIDE SEQUENCE [LARGE SCALE GENOMIC DNA]</scope>
    <source>
        <strain evidence="9">cv. Dabenzi</strain>
    </source>
</reference>
<feature type="transmembrane region" description="Helical" evidence="7">
    <location>
        <begin position="243"/>
        <end position="265"/>
    </location>
</feature>
<keyword evidence="10" id="KW-1185">Reference proteome</keyword>
<feature type="transmembrane region" description="Helical" evidence="7">
    <location>
        <begin position="369"/>
        <end position="388"/>
    </location>
</feature>
<dbReference type="EMBL" id="MTKT01005554">
    <property type="protein sequence ID" value="OWM66205.1"/>
    <property type="molecule type" value="Genomic_DNA"/>
</dbReference>
<evidence type="ECO:0000313" key="9">
    <source>
        <dbReference type="Proteomes" id="UP000197138"/>
    </source>
</evidence>
<dbReference type="Pfam" id="PF00860">
    <property type="entry name" value="Xan_ur_permease"/>
    <property type="match status" value="1"/>
</dbReference>
<accession>A0A218W0C2</accession>
<evidence type="ECO:0000256" key="3">
    <source>
        <dbReference type="ARBA" id="ARBA00022692"/>
    </source>
</evidence>
<feature type="compositionally biased region" description="Basic and acidic residues" evidence="6">
    <location>
        <begin position="134"/>
        <end position="154"/>
    </location>
</feature>
<feature type="transmembrane region" description="Helical" evidence="7">
    <location>
        <begin position="613"/>
        <end position="632"/>
    </location>
</feature>
<feature type="region of interest" description="Disordered" evidence="6">
    <location>
        <begin position="1"/>
        <end position="36"/>
    </location>
</feature>
<evidence type="ECO:0000256" key="5">
    <source>
        <dbReference type="ARBA" id="ARBA00023136"/>
    </source>
</evidence>
<evidence type="ECO:0000256" key="6">
    <source>
        <dbReference type="SAM" id="MobiDB-lite"/>
    </source>
</evidence>
<comment type="similarity">
    <text evidence="2">Belongs to the nucleobase:cation symporter-2 (NCS2) (TC 2.A.40) family.</text>
</comment>
<feature type="region of interest" description="Disordered" evidence="6">
    <location>
        <begin position="74"/>
        <end position="224"/>
    </location>
</feature>
<feature type="transmembrane region" description="Helical" evidence="7">
    <location>
        <begin position="303"/>
        <end position="321"/>
    </location>
</feature>
<evidence type="ECO:0000313" key="10">
    <source>
        <dbReference type="Proteomes" id="UP000515151"/>
    </source>
</evidence>
<dbReference type="NCBIfam" id="NF037981">
    <property type="entry name" value="NCS2_1"/>
    <property type="match status" value="1"/>
</dbReference>
<evidence type="ECO:0000313" key="8">
    <source>
        <dbReference type="EMBL" id="OWM66205.1"/>
    </source>
</evidence>
<dbReference type="PANTHER" id="PTHR11119">
    <property type="entry name" value="XANTHINE-URACIL / VITAMIN C PERMEASE FAMILY MEMBER"/>
    <property type="match status" value="1"/>
</dbReference>
<sequence length="767" mass="83038">MEGGSSSQPPAKPESVRTGKRLRSMLPNIEPFVPRTDHHPRELRSWAKRTGFVSNFSGETNTSASVRFDSSGFDVERGLDRRGGGSTSPKIEIDPILGRTKQNQGSEIEPVPGNSNKSENGVGLGSGLGALRGENQRRRVVDESSLRDKEDEGRVGLNGNRHVNGNGNDAKANSVVDGTEGRDGGSDAGLGSEPKKDEVNVEVGPENNGYHPSGEEPSPDPGWLDNGLEMRCGLRDKPGLASVIYYSLQHYLSLAGSLIFIPLIIVPTMGGTDKDTATVISTMLLVSGITTLLNSYLGTRLPLVQGSSFVYLAPALVIMNSREYRNLSGHKFRHIMRELQGAIIISAIFQTILGFSGLMSLLLRLINPIVVAPTIAMVGLAFFSYGFPQASQCVEISIPLLVLVLIFTLYLRGISVFGHQVFRVYTVPLSLMIIWAYAFFLTAGGAYNYKGCSPDIPSSNILIDSCRKHANTMRSCRTDVSNAMRTADWVRIPYPLQWGIPIFQVRTSLIMIFVSLVASVDSVGTYHSTSLLVSSWPPTPGIVSRGIAMEGFCSILAGLWGSGTGSTTLTENAHTIRVTRVANRRVVEVGAILLMFFSLIGKVGAILASIPQALAASILCFIWALIVAFGFLNLQHGQKGSFRNMTIVGVSLFLGLSIPAYFQQYQPLSNLMVPSYLIPSSAASDGPVHSGSPGFDFAINGLLSMNMVVTLLVALILDNTVPGSKQERGVYRWSRPEDLMNDPSSLEDYSLPRKVTRVFCRSRCLGP</sequence>
<feature type="transmembrane region" description="Helical" evidence="7">
    <location>
        <begin position="697"/>
        <end position="717"/>
    </location>
</feature>
<keyword evidence="4 7" id="KW-1133">Transmembrane helix</keyword>
<reference evidence="11" key="4">
    <citation type="submission" date="2025-04" db="UniProtKB">
        <authorList>
            <consortium name="RefSeq"/>
        </authorList>
    </citation>
    <scope>IDENTIFICATION</scope>
    <source>
        <tissue evidence="11">Leaf</tissue>
    </source>
</reference>
<keyword evidence="3 7" id="KW-0812">Transmembrane</keyword>
<feature type="transmembrane region" description="Helical" evidence="7">
    <location>
        <begin position="644"/>
        <end position="662"/>
    </location>
</feature>
<dbReference type="OrthoDB" id="1641903at2759"/>
<evidence type="ECO:0000313" key="11">
    <source>
        <dbReference type="RefSeq" id="XP_031385572.1"/>
    </source>
</evidence>
<dbReference type="GO" id="GO:0022857">
    <property type="term" value="F:transmembrane transporter activity"/>
    <property type="evidence" value="ECO:0007669"/>
    <property type="project" value="InterPro"/>
</dbReference>
<evidence type="ECO:0000256" key="1">
    <source>
        <dbReference type="ARBA" id="ARBA00004141"/>
    </source>
</evidence>
<evidence type="ECO:0000256" key="4">
    <source>
        <dbReference type="ARBA" id="ARBA00022989"/>
    </source>
</evidence>
<feature type="transmembrane region" description="Helical" evidence="7">
    <location>
        <begin position="428"/>
        <end position="449"/>
    </location>
</feature>
<evidence type="ECO:0000256" key="2">
    <source>
        <dbReference type="ARBA" id="ARBA00008821"/>
    </source>
</evidence>
<dbReference type="Proteomes" id="UP000197138">
    <property type="component" value="Unassembled WGS sequence"/>
</dbReference>
<dbReference type="GeneID" id="116199383"/>
<evidence type="ECO:0000256" key="7">
    <source>
        <dbReference type="SAM" id="Phobius"/>
    </source>
</evidence>
<dbReference type="Proteomes" id="UP000515151">
    <property type="component" value="Chromosome 3"/>
</dbReference>
<feature type="transmembrane region" description="Helical" evidence="7">
    <location>
        <begin position="277"/>
        <end position="297"/>
    </location>
</feature>
<gene>
    <name evidence="11" type="primary">LOC116199383</name>
    <name evidence="8" type="ORF">CDL15_Pgr013422</name>
</gene>
<name>A0A218W0C2_PUNGR</name>
<proteinExistence type="inferred from homology"/>
<feature type="transmembrane region" description="Helical" evidence="7">
    <location>
        <begin position="342"/>
        <end position="363"/>
    </location>
</feature>
<dbReference type="AlphaFoldDB" id="A0A218W0C2"/>
<dbReference type="RefSeq" id="XP_031385572.1">
    <property type="nucleotide sequence ID" value="XM_031529712.1"/>
</dbReference>
<reference evidence="10" key="3">
    <citation type="journal article" date="2020" name="Plant Biotechnol. J.">
        <title>The pomegranate (Punica granatum L.) draft genome dissects genetic divergence between soft- and hard-seeded cultivars.</title>
        <authorList>
            <person name="Luo X."/>
            <person name="Li H."/>
            <person name="Wu Z."/>
            <person name="Yao W."/>
            <person name="Zhao P."/>
            <person name="Cao D."/>
            <person name="Yu H."/>
            <person name="Li K."/>
            <person name="Poudel K."/>
            <person name="Zhao D."/>
            <person name="Zhang F."/>
            <person name="Xia X."/>
            <person name="Chen L."/>
            <person name="Wang Q."/>
            <person name="Jing D."/>
            <person name="Cao S."/>
        </authorList>
    </citation>
    <scope>NUCLEOTIDE SEQUENCE [LARGE SCALE GENOMIC DNA]</scope>
</reference>
<protein>
    <submittedName>
        <fullName evidence="11">Nucleobase-ascorbate transporter 11</fullName>
    </submittedName>
</protein>